<dbReference type="RefSeq" id="WP_344978784.1">
    <property type="nucleotide sequence ID" value="NZ_BAABFN010000004.1"/>
</dbReference>
<evidence type="ECO:0000256" key="3">
    <source>
        <dbReference type="ARBA" id="ARBA00022801"/>
    </source>
</evidence>
<dbReference type="PANTHER" id="PTHR30008:SF0">
    <property type="entry name" value="EXODEOXYRIBONUCLEASE 7 LARGE SUBUNIT"/>
    <property type="match status" value="1"/>
</dbReference>
<dbReference type="Pfam" id="PF02601">
    <property type="entry name" value="Exonuc_VII_L"/>
    <property type="match status" value="1"/>
</dbReference>
<dbReference type="EC" id="3.1.11.6" evidence="5"/>
<accession>A0ABP8FUQ9</accession>
<dbReference type="InterPro" id="IPR020579">
    <property type="entry name" value="Exonuc_VII_lsu_C"/>
</dbReference>
<comment type="caution">
    <text evidence="8">The sequence shown here is derived from an EMBL/GenBank/DDBJ whole genome shotgun (WGS) entry which is preliminary data.</text>
</comment>
<dbReference type="Pfam" id="PF13742">
    <property type="entry name" value="tRNA_anti_2"/>
    <property type="match status" value="1"/>
</dbReference>
<evidence type="ECO:0000259" key="6">
    <source>
        <dbReference type="Pfam" id="PF02601"/>
    </source>
</evidence>
<evidence type="ECO:0000259" key="7">
    <source>
        <dbReference type="Pfam" id="PF13742"/>
    </source>
</evidence>
<dbReference type="EMBL" id="BAABFN010000004">
    <property type="protein sequence ID" value="GAA4311079.1"/>
    <property type="molecule type" value="Genomic_DNA"/>
</dbReference>
<dbReference type="NCBIfam" id="TIGR00237">
    <property type="entry name" value="xseA"/>
    <property type="match status" value="1"/>
</dbReference>
<evidence type="ECO:0000313" key="8">
    <source>
        <dbReference type="EMBL" id="GAA4311079.1"/>
    </source>
</evidence>
<dbReference type="InterPro" id="IPR025824">
    <property type="entry name" value="OB-fold_nuc-bd_dom"/>
</dbReference>
<evidence type="ECO:0000256" key="4">
    <source>
        <dbReference type="ARBA" id="ARBA00022839"/>
    </source>
</evidence>
<dbReference type="CDD" id="cd04489">
    <property type="entry name" value="ExoVII_LU_OBF"/>
    <property type="match status" value="1"/>
</dbReference>
<reference evidence="9" key="1">
    <citation type="journal article" date="2019" name="Int. J. Syst. Evol. Microbiol.">
        <title>The Global Catalogue of Microorganisms (GCM) 10K type strain sequencing project: providing services to taxonomists for standard genome sequencing and annotation.</title>
        <authorList>
            <consortium name="The Broad Institute Genomics Platform"/>
            <consortium name="The Broad Institute Genome Sequencing Center for Infectious Disease"/>
            <person name="Wu L."/>
            <person name="Ma J."/>
        </authorList>
    </citation>
    <scope>NUCLEOTIDE SEQUENCE [LARGE SCALE GENOMIC DNA]</scope>
    <source>
        <strain evidence="9">JCM 17664</strain>
    </source>
</reference>
<keyword evidence="4 5" id="KW-0269">Exonuclease</keyword>
<organism evidence="8 9">
    <name type="scientific">Compostibacter hankyongensis</name>
    <dbReference type="NCBI Taxonomy" id="1007089"/>
    <lineage>
        <taxon>Bacteria</taxon>
        <taxon>Pseudomonadati</taxon>
        <taxon>Bacteroidota</taxon>
        <taxon>Chitinophagia</taxon>
        <taxon>Chitinophagales</taxon>
        <taxon>Chitinophagaceae</taxon>
        <taxon>Compostibacter</taxon>
    </lineage>
</organism>
<keyword evidence="1" id="KW-0963">Cytoplasm</keyword>
<name>A0ABP8FUQ9_9BACT</name>
<evidence type="ECO:0000256" key="2">
    <source>
        <dbReference type="ARBA" id="ARBA00022722"/>
    </source>
</evidence>
<gene>
    <name evidence="8" type="primary">xseA</name>
    <name evidence="8" type="ORF">GCM10023143_19990</name>
</gene>
<keyword evidence="3 5" id="KW-0378">Hydrolase</keyword>
<protein>
    <recommendedName>
        <fullName evidence="5">Exodeoxyribonuclease 7 large subunit</fullName>
        <ecNumber evidence="5">3.1.11.6</ecNumber>
    </recommendedName>
</protein>
<comment type="similarity">
    <text evidence="5">Belongs to the XseA family.</text>
</comment>
<feature type="domain" description="OB-fold nucleic acid binding" evidence="7">
    <location>
        <begin position="12"/>
        <end position="117"/>
    </location>
</feature>
<dbReference type="PANTHER" id="PTHR30008">
    <property type="entry name" value="EXODEOXYRIBONUCLEASE 7 LARGE SUBUNIT"/>
    <property type="match status" value="1"/>
</dbReference>
<comment type="subcellular location">
    <subcellularLocation>
        <location evidence="5">Cytoplasm</location>
    </subcellularLocation>
</comment>
<comment type="catalytic activity">
    <reaction evidence="5">
        <text>Exonucleolytic cleavage in either 5'- to 3'- or 3'- to 5'-direction to yield nucleoside 5'-phosphates.</text>
        <dbReference type="EC" id="3.1.11.6"/>
    </reaction>
</comment>
<feature type="domain" description="Exonuclease VII large subunit C-terminal" evidence="6">
    <location>
        <begin position="142"/>
        <end position="434"/>
    </location>
</feature>
<proteinExistence type="inferred from homology"/>
<keyword evidence="2 5" id="KW-0540">Nuclease</keyword>
<dbReference type="InterPro" id="IPR003753">
    <property type="entry name" value="Exonuc_VII_L"/>
</dbReference>
<evidence type="ECO:0000256" key="1">
    <source>
        <dbReference type="ARBA" id="ARBA00022490"/>
    </source>
</evidence>
<sequence>MPEKVNEKTVFSLLEVMRSIQKTLEGRYTSSFWVKAEMNKLNHYSHSGHCYPELVEKREGKVIAQIRSILWKEDYKLIDKRFQQVLNEPLRDGIKILFAARITFDPVYGLTLRITDIDPAYTLGDLEREKQETLMQLKQEGLFGRNKMLSLPLLPQRIAVISVETSKGYADFLRVIDHNPWGYRFFHLLFPALLQGEKAVASIRSQLKRIQKVKHHFDVVALVRGGGGDIGLSCYNSYLLSREIALFPLPVITGIGHATNETVAEMIAFQNAITPTKIGEYLLQRFHNFAVPLRQAEEKIAERAARLLREEKTAFLSLAKYFRSVSRNRLNRYDHELYGQTATLLQQSRFRLQREKEQQAAAMSGIRRNVALFRQHQSGALEALQRIVTNLDPVNVLRRGYSITRLNGRSVKAQEQVKEGDILETQLFDGGLTSKVTAIRKTDDDE</sequence>
<evidence type="ECO:0000256" key="5">
    <source>
        <dbReference type="RuleBase" id="RU004355"/>
    </source>
</evidence>
<evidence type="ECO:0000313" key="9">
    <source>
        <dbReference type="Proteomes" id="UP001501207"/>
    </source>
</evidence>
<keyword evidence="9" id="KW-1185">Reference proteome</keyword>
<dbReference type="Proteomes" id="UP001501207">
    <property type="component" value="Unassembled WGS sequence"/>
</dbReference>